<sequence>MNKTALVLAFFVAAVLAGLFVRFGPRVAPTSKESFMQQPVGKPLNSAGMGPYDQVDIGGGVSGWSANEASPVGGVAKLPSEPDDSNKLMLLVGNKVSTDCCPSVFNTDTGCVCLTPDNKTLMSSRGGNRA</sequence>
<reference evidence="1" key="1">
    <citation type="journal article" date="2020" name="Nature">
        <title>Giant virus diversity and host interactions through global metagenomics.</title>
        <authorList>
            <person name="Schulz F."/>
            <person name="Roux S."/>
            <person name="Paez-Espino D."/>
            <person name="Jungbluth S."/>
            <person name="Walsh D.A."/>
            <person name="Denef V.J."/>
            <person name="McMahon K.D."/>
            <person name="Konstantinidis K.T."/>
            <person name="Eloe-Fadrosh E.A."/>
            <person name="Kyrpides N.C."/>
            <person name="Woyke T."/>
        </authorList>
    </citation>
    <scope>NUCLEOTIDE SEQUENCE</scope>
    <source>
        <strain evidence="1">GVMAG-M-3300023174-47</strain>
    </source>
</reference>
<proteinExistence type="predicted"/>
<name>A0A6C0DNU4_9ZZZZ</name>
<dbReference type="EMBL" id="MN739658">
    <property type="protein sequence ID" value="QHT18598.1"/>
    <property type="molecule type" value="Genomic_DNA"/>
</dbReference>
<protein>
    <submittedName>
        <fullName evidence="1">Uncharacterized protein</fullName>
    </submittedName>
</protein>
<dbReference type="AlphaFoldDB" id="A0A6C0DNU4"/>
<organism evidence="1">
    <name type="scientific">viral metagenome</name>
    <dbReference type="NCBI Taxonomy" id="1070528"/>
    <lineage>
        <taxon>unclassified sequences</taxon>
        <taxon>metagenomes</taxon>
        <taxon>organismal metagenomes</taxon>
    </lineage>
</organism>
<accession>A0A6C0DNU4</accession>
<evidence type="ECO:0000313" key="1">
    <source>
        <dbReference type="EMBL" id="QHT18598.1"/>
    </source>
</evidence>